<keyword evidence="2" id="KW-1185">Reference proteome</keyword>
<reference evidence="1 2" key="1">
    <citation type="submission" date="2024-02" db="EMBL/GenBank/DDBJ databases">
        <title>de novo genome assembly of Solanum bulbocastanum strain 11H21.</title>
        <authorList>
            <person name="Hosaka A.J."/>
        </authorList>
    </citation>
    <scope>NUCLEOTIDE SEQUENCE [LARGE SCALE GENOMIC DNA]</scope>
    <source>
        <tissue evidence="1">Young leaves</tissue>
    </source>
</reference>
<evidence type="ECO:0000313" key="2">
    <source>
        <dbReference type="Proteomes" id="UP001371456"/>
    </source>
</evidence>
<dbReference type="AlphaFoldDB" id="A0AAN8YM14"/>
<proteinExistence type="predicted"/>
<sequence>MNKEKSRIKSDQHKSYRNIAFRLDLMILGSGSACQSWRRIVWSGGGAILVHDCGSVKAVLLCELLGLLFCGSSGYVVVGEKGEWKGVLGLLLFVVGQPLAVLVRA</sequence>
<dbReference type="EMBL" id="JBANQN010000002">
    <property type="protein sequence ID" value="KAK6797335.1"/>
    <property type="molecule type" value="Genomic_DNA"/>
</dbReference>
<gene>
    <name evidence="1" type="ORF">RDI58_005037</name>
</gene>
<comment type="caution">
    <text evidence="1">The sequence shown here is derived from an EMBL/GenBank/DDBJ whole genome shotgun (WGS) entry which is preliminary data.</text>
</comment>
<organism evidence="1 2">
    <name type="scientific">Solanum bulbocastanum</name>
    <name type="common">Wild potato</name>
    <dbReference type="NCBI Taxonomy" id="147425"/>
    <lineage>
        <taxon>Eukaryota</taxon>
        <taxon>Viridiplantae</taxon>
        <taxon>Streptophyta</taxon>
        <taxon>Embryophyta</taxon>
        <taxon>Tracheophyta</taxon>
        <taxon>Spermatophyta</taxon>
        <taxon>Magnoliopsida</taxon>
        <taxon>eudicotyledons</taxon>
        <taxon>Gunneridae</taxon>
        <taxon>Pentapetalae</taxon>
        <taxon>asterids</taxon>
        <taxon>lamiids</taxon>
        <taxon>Solanales</taxon>
        <taxon>Solanaceae</taxon>
        <taxon>Solanoideae</taxon>
        <taxon>Solaneae</taxon>
        <taxon>Solanum</taxon>
    </lineage>
</organism>
<name>A0AAN8YM14_SOLBU</name>
<accession>A0AAN8YM14</accession>
<evidence type="ECO:0000313" key="1">
    <source>
        <dbReference type="EMBL" id="KAK6797335.1"/>
    </source>
</evidence>
<protein>
    <submittedName>
        <fullName evidence="1">Uncharacterized protein</fullName>
    </submittedName>
</protein>
<dbReference type="Proteomes" id="UP001371456">
    <property type="component" value="Unassembled WGS sequence"/>
</dbReference>